<proteinExistence type="predicted"/>
<accession>A0A022PEE6</accession>
<dbReference type="EMBL" id="JFGV01000065">
    <property type="protein sequence ID" value="EYU13894.1"/>
    <property type="molecule type" value="Genomic_DNA"/>
</dbReference>
<gene>
    <name evidence="1" type="ORF">BA1DRAFT_03578</name>
</gene>
<protein>
    <submittedName>
        <fullName evidence="1">Uncharacterized protein</fullName>
    </submittedName>
</protein>
<dbReference type="PATRIC" id="fig|1393736.3.peg.3647"/>
<sequence>MTNTKNHADPAFYTGAVWAASVLLRQTGNSDGTREILDHIPQLDRVAALSCEEDLFHLRQFVDKTLPLGKNAQYTKFGVAPLDQLGRVIDIQDTELENYTAPEGNVLFWCVYATDAHGNQHILIDRLDYLEEAQKLAKTLSQ</sequence>
<organism evidence="1 2">
    <name type="scientific">Photorhabdus aegyptia</name>
    <dbReference type="NCBI Taxonomy" id="2805098"/>
    <lineage>
        <taxon>Bacteria</taxon>
        <taxon>Pseudomonadati</taxon>
        <taxon>Pseudomonadota</taxon>
        <taxon>Gammaproteobacteria</taxon>
        <taxon>Enterobacterales</taxon>
        <taxon>Morganellaceae</taxon>
        <taxon>Photorhabdus</taxon>
    </lineage>
</organism>
<reference evidence="1 2" key="1">
    <citation type="submission" date="2014-03" db="EMBL/GenBank/DDBJ databases">
        <title>Draft Genome of Photorhabdus luminescens BA1, an Egyptian Isolate.</title>
        <authorList>
            <person name="Ghazal S."/>
            <person name="Hurst S.G.IV."/>
            <person name="Morris K."/>
            <person name="Thomas K."/>
            <person name="Tisa L.S."/>
        </authorList>
    </citation>
    <scope>NUCLEOTIDE SEQUENCE [LARGE SCALE GENOMIC DNA]</scope>
    <source>
        <strain evidence="1 2">BA1</strain>
    </source>
</reference>
<evidence type="ECO:0000313" key="1">
    <source>
        <dbReference type="EMBL" id="EYU13894.1"/>
    </source>
</evidence>
<name>A0A022PEE6_9GAMM</name>
<dbReference type="AlphaFoldDB" id="A0A022PEE6"/>
<keyword evidence="2" id="KW-1185">Reference proteome</keyword>
<evidence type="ECO:0000313" key="2">
    <source>
        <dbReference type="Proteomes" id="UP000023464"/>
    </source>
</evidence>
<dbReference type="Proteomes" id="UP000023464">
    <property type="component" value="Unassembled WGS sequence"/>
</dbReference>
<dbReference type="RefSeq" id="WP_051560836.1">
    <property type="nucleotide sequence ID" value="NZ_CAWLTM010000050.1"/>
</dbReference>
<comment type="caution">
    <text evidence="1">The sequence shown here is derived from an EMBL/GenBank/DDBJ whole genome shotgun (WGS) entry which is preliminary data.</text>
</comment>